<dbReference type="SUPFAM" id="SSF57362">
    <property type="entry name" value="BPTI-like"/>
    <property type="match status" value="4"/>
</dbReference>
<proteinExistence type="predicted"/>
<name>A0A0N4Y692_NIPBR</name>
<dbReference type="CDD" id="cd22593">
    <property type="entry name" value="Kunitz_conkunitzin"/>
    <property type="match status" value="1"/>
</dbReference>
<dbReference type="AlphaFoldDB" id="A0A0N4Y692"/>
<dbReference type="CDD" id="cd00109">
    <property type="entry name" value="Kunitz-type"/>
    <property type="match status" value="2"/>
</dbReference>
<evidence type="ECO:0000313" key="3">
    <source>
        <dbReference type="Proteomes" id="UP000271162"/>
    </source>
</evidence>
<dbReference type="PANTHER" id="PTHR46339">
    <property type="entry name" value="PROTEIN CBG15282-RELATED"/>
    <property type="match status" value="1"/>
</dbReference>
<dbReference type="SMART" id="SM00289">
    <property type="entry name" value="WR1"/>
    <property type="match status" value="4"/>
</dbReference>
<protein>
    <submittedName>
        <fullName evidence="4">Kunitz/Bovine pancreatic trypsin inhibitor domain protein</fullName>
    </submittedName>
</protein>
<sequence>MFRCGMLKLIESKCEPGVSCNSCDFKTELDLCNSKVLLPYYFCHEGQPLTPPTVCYVATATSEGSVAPRALILIPSISQEEKEEPLQVHHSLEMCARSIPIANGECSVHLVTVSACRTLSSSSSTSYALSLEVNPGESGCVDGRQCDAVWPDAVCSASGTCECPQSAVASRTRDGTVCISDQVPPSCPLPEPHNGVPNPATVLANPDTHPLNPGSYMPVFCTSTSTETYNSHGGDGSTWCVYPDGDQDVYVTDIYDCIAHPQVTNNLFPEYHASIDGICCPNRATGTCVQFTWDPDTIDGASPNNFRTLQHCESFCRDTYLCSPYGGRKYISKPLVNYDRGILIAGSKATTRYYYDVDRGRCMNFVHFGLGNFNNFVTKQDCEEFCSRLLCANGSPLRIGEEWQRCDSTSECPSSHFCSSSHRVCCPTAQLICTQTKLHGDCNSTVRRYWYNAAIRQCETFHYTGCHGNDNNFPSLVACQTQCRGIATEPKCPQGRAYRDHLGKFAQCSAKVKCPSNYMCSFDGNTHGCCPTRAFTCSLGADKGVKCGSGRSFRYFFNAAKQSCDSFQYEGCDGNSNNFLNAQHCEQYCGVGGCPNGGFPLREEKTNRPVICSGLKGCPSSHECISVPTKGNVAFRCCPSKAPQPGSQCSKITTSRFYFNLVTKQCSSFHFNGCSGNLNNFATKELCDNFCMSAGCELGEMVYKKSNTSLPFRCDGDLRNSCPNNYECRFNNLLGYSICCGSHLTGQLRLLIVCVFNSSMEMQIYC</sequence>
<evidence type="ECO:0000313" key="2">
    <source>
        <dbReference type="EMBL" id="VDL75180.1"/>
    </source>
</evidence>
<feature type="domain" description="BPTI/Kunitz inhibitor" evidence="1">
    <location>
        <begin position="433"/>
        <end position="483"/>
    </location>
</feature>
<dbReference type="InterPro" id="IPR053014">
    <property type="entry name" value="Cuticle_assoc_divergent"/>
</dbReference>
<accession>A0A0N4Y692</accession>
<dbReference type="InterPro" id="IPR036880">
    <property type="entry name" value="Kunitz_BPTI_sf"/>
</dbReference>
<dbReference type="InterPro" id="IPR020901">
    <property type="entry name" value="Prtase_inh_Kunz-CS"/>
</dbReference>
<dbReference type="STRING" id="27835.A0A0N4Y692"/>
<dbReference type="Pfam" id="PF14625">
    <property type="entry name" value="Lustrin_cystein"/>
    <property type="match status" value="4"/>
</dbReference>
<dbReference type="Proteomes" id="UP000271162">
    <property type="component" value="Unassembled WGS sequence"/>
</dbReference>
<dbReference type="InterPro" id="IPR002223">
    <property type="entry name" value="Kunitz_BPTI"/>
</dbReference>
<dbReference type="PANTHER" id="PTHR46339:SF4">
    <property type="entry name" value="BPTI_KUNITZ INHIBITOR DOMAIN-CONTAINING PROTEIN"/>
    <property type="match status" value="1"/>
</dbReference>
<dbReference type="PROSITE" id="PS00280">
    <property type="entry name" value="BPTI_KUNITZ_1"/>
    <property type="match status" value="3"/>
</dbReference>
<organism evidence="4">
    <name type="scientific">Nippostrongylus brasiliensis</name>
    <name type="common">Rat hookworm</name>
    <dbReference type="NCBI Taxonomy" id="27835"/>
    <lineage>
        <taxon>Eukaryota</taxon>
        <taxon>Metazoa</taxon>
        <taxon>Ecdysozoa</taxon>
        <taxon>Nematoda</taxon>
        <taxon>Chromadorea</taxon>
        <taxon>Rhabditida</taxon>
        <taxon>Rhabditina</taxon>
        <taxon>Rhabditomorpha</taxon>
        <taxon>Strongyloidea</taxon>
        <taxon>Heligmosomidae</taxon>
        <taxon>Nippostrongylus</taxon>
    </lineage>
</organism>
<feature type="domain" description="BPTI/Kunitz inhibitor" evidence="1">
    <location>
        <begin position="537"/>
        <end position="589"/>
    </location>
</feature>
<dbReference type="SMART" id="SM00131">
    <property type="entry name" value="KU"/>
    <property type="match status" value="5"/>
</dbReference>
<keyword evidence="3" id="KW-1185">Reference proteome</keyword>
<evidence type="ECO:0000313" key="4">
    <source>
        <dbReference type="WBParaSite" id="NBR_0001159001-mRNA-1"/>
    </source>
</evidence>
<feature type="domain" description="BPTI/Kunitz inhibitor" evidence="1">
    <location>
        <begin position="638"/>
        <end position="691"/>
    </location>
</feature>
<dbReference type="EMBL" id="UYSL01020557">
    <property type="protein sequence ID" value="VDL75180.1"/>
    <property type="molecule type" value="Genomic_DNA"/>
</dbReference>
<dbReference type="InterPro" id="IPR028150">
    <property type="entry name" value="Lustrin_cystein"/>
</dbReference>
<dbReference type="Pfam" id="PF00014">
    <property type="entry name" value="Kunitz_BPTI"/>
    <property type="match status" value="4"/>
</dbReference>
<gene>
    <name evidence="2" type="ORF">NBR_LOCUS11591</name>
</gene>
<dbReference type="GO" id="GO:0004867">
    <property type="term" value="F:serine-type endopeptidase inhibitor activity"/>
    <property type="evidence" value="ECO:0007669"/>
    <property type="project" value="InterPro"/>
</dbReference>
<evidence type="ECO:0000259" key="1">
    <source>
        <dbReference type="PROSITE" id="PS50279"/>
    </source>
</evidence>
<feature type="domain" description="BPTI/Kunitz inhibitor" evidence="1">
    <location>
        <begin position="339"/>
        <end position="386"/>
    </location>
</feature>
<dbReference type="PROSITE" id="PS50279">
    <property type="entry name" value="BPTI_KUNITZ_2"/>
    <property type="match status" value="4"/>
</dbReference>
<reference evidence="2 3" key="2">
    <citation type="submission" date="2018-11" db="EMBL/GenBank/DDBJ databases">
        <authorList>
            <consortium name="Pathogen Informatics"/>
        </authorList>
    </citation>
    <scope>NUCLEOTIDE SEQUENCE [LARGE SCALE GENOMIC DNA]</scope>
</reference>
<dbReference type="WBParaSite" id="NBR_0001159001-mRNA-1">
    <property type="protein sequence ID" value="NBR_0001159001-mRNA-1"/>
    <property type="gene ID" value="NBR_0001159001"/>
</dbReference>
<dbReference type="PRINTS" id="PR00759">
    <property type="entry name" value="BASICPTASE"/>
</dbReference>
<dbReference type="Gene3D" id="4.10.410.10">
    <property type="entry name" value="Pancreatic trypsin inhibitor Kunitz domain"/>
    <property type="match status" value="5"/>
</dbReference>
<reference evidence="4" key="1">
    <citation type="submission" date="2017-02" db="UniProtKB">
        <authorList>
            <consortium name="WormBaseParasite"/>
        </authorList>
    </citation>
    <scope>IDENTIFICATION</scope>
</reference>
<dbReference type="InterPro" id="IPR006150">
    <property type="entry name" value="Cys_repeat_1"/>
</dbReference>